<organism evidence="1">
    <name type="scientific">marine sediment metagenome</name>
    <dbReference type="NCBI Taxonomy" id="412755"/>
    <lineage>
        <taxon>unclassified sequences</taxon>
        <taxon>metagenomes</taxon>
        <taxon>ecological metagenomes</taxon>
    </lineage>
</organism>
<dbReference type="EMBL" id="LAZR01034017">
    <property type="protein sequence ID" value="KKL46475.1"/>
    <property type="molecule type" value="Genomic_DNA"/>
</dbReference>
<evidence type="ECO:0000313" key="1">
    <source>
        <dbReference type="EMBL" id="KKL46475.1"/>
    </source>
</evidence>
<gene>
    <name evidence="1" type="ORF">LCGC14_2345180</name>
</gene>
<reference evidence="1" key="1">
    <citation type="journal article" date="2015" name="Nature">
        <title>Complex archaea that bridge the gap between prokaryotes and eukaryotes.</title>
        <authorList>
            <person name="Spang A."/>
            <person name="Saw J.H."/>
            <person name="Jorgensen S.L."/>
            <person name="Zaremba-Niedzwiedzka K."/>
            <person name="Martijn J."/>
            <person name="Lind A.E."/>
            <person name="van Eijk R."/>
            <person name="Schleper C."/>
            <person name="Guy L."/>
            <person name="Ettema T.J."/>
        </authorList>
    </citation>
    <scope>NUCLEOTIDE SEQUENCE</scope>
</reference>
<sequence>MYETIKGSEPVLPEPGRLNCSPSEELRFISTKEITFIMFKIMKTKKFMIEINLKYFIFKNAITLFKSLENSISFC</sequence>
<comment type="caution">
    <text evidence="1">The sequence shown here is derived from an EMBL/GenBank/DDBJ whole genome shotgun (WGS) entry which is preliminary data.</text>
</comment>
<name>A0A0F9ENI6_9ZZZZ</name>
<protein>
    <submittedName>
        <fullName evidence="1">Uncharacterized protein</fullName>
    </submittedName>
</protein>
<proteinExistence type="predicted"/>
<dbReference type="AlphaFoldDB" id="A0A0F9ENI6"/>
<accession>A0A0F9ENI6</accession>